<evidence type="ECO:0000313" key="2">
    <source>
        <dbReference type="EMBL" id="XDQ41358.1"/>
    </source>
</evidence>
<dbReference type="RefSeq" id="WP_181806189.1">
    <property type="nucleotide sequence ID" value="NZ_CP163441.1"/>
</dbReference>
<proteinExistence type="predicted"/>
<dbReference type="InterPro" id="IPR053141">
    <property type="entry name" value="Mycobact_SerProt_Inhib_Rv3364c"/>
</dbReference>
<dbReference type="SUPFAM" id="SSF103196">
    <property type="entry name" value="Roadblock/LC7 domain"/>
    <property type="match status" value="1"/>
</dbReference>
<dbReference type="EMBL" id="CP163441">
    <property type="protein sequence ID" value="XDQ41358.1"/>
    <property type="molecule type" value="Genomic_DNA"/>
</dbReference>
<dbReference type="GeneID" id="301466232"/>
<dbReference type="PANTHER" id="PTHR36222:SF1">
    <property type="entry name" value="SERINE PROTEASE INHIBITOR RV3364C"/>
    <property type="match status" value="1"/>
</dbReference>
<dbReference type="Gene3D" id="3.30.450.30">
    <property type="entry name" value="Dynein light chain 2a, cytoplasmic"/>
    <property type="match status" value="1"/>
</dbReference>
<protein>
    <submittedName>
        <fullName evidence="2">Roadblock/LC7 domain-containing protein</fullName>
    </submittedName>
</protein>
<dbReference type="PANTHER" id="PTHR36222">
    <property type="entry name" value="SERINE PROTEASE INHIBITOR RV3364C"/>
    <property type="match status" value="1"/>
</dbReference>
<dbReference type="Pfam" id="PF03259">
    <property type="entry name" value="Robl_LC7"/>
    <property type="match status" value="1"/>
</dbReference>
<sequence>MTQQGTDVSWALRDLVESIPEIRFALVASSDGKAITSFGAEDPDDVDRFAAVVAGLQALAQPVAEQFARQAGQLGQLRLAMIEVDGGHLFVVRAGVETYLGVLAREGLDQGLLGHQMRDLSRRMGELLGTSPRLEEHSG</sequence>
<evidence type="ECO:0000259" key="1">
    <source>
        <dbReference type="SMART" id="SM00960"/>
    </source>
</evidence>
<dbReference type="InterPro" id="IPR004942">
    <property type="entry name" value="Roadblock/LAMTOR2_dom"/>
</dbReference>
<reference evidence="2" key="1">
    <citation type="submission" date="2024-07" db="EMBL/GenBank/DDBJ databases">
        <authorList>
            <person name="Yu S.T."/>
        </authorList>
    </citation>
    <scope>NUCLEOTIDE SEQUENCE</scope>
    <source>
        <strain evidence="2">R39</strain>
    </source>
</reference>
<dbReference type="AlphaFoldDB" id="A0AB39QGH8"/>
<name>A0AB39QGH8_9ACTN</name>
<gene>
    <name evidence="2" type="ORF">AB5J52_03175</name>
</gene>
<accession>A0AB39QGH8</accession>
<organism evidence="2">
    <name type="scientific">Streptomyces sp. R39</name>
    <dbReference type="NCBI Taxonomy" id="3238631"/>
    <lineage>
        <taxon>Bacteria</taxon>
        <taxon>Bacillati</taxon>
        <taxon>Actinomycetota</taxon>
        <taxon>Actinomycetes</taxon>
        <taxon>Kitasatosporales</taxon>
        <taxon>Streptomycetaceae</taxon>
        <taxon>Streptomyces</taxon>
    </lineage>
</organism>
<dbReference type="SMART" id="SM00960">
    <property type="entry name" value="Robl_LC7"/>
    <property type="match status" value="1"/>
</dbReference>
<feature type="domain" description="Roadblock/LAMTOR2" evidence="1">
    <location>
        <begin position="9"/>
        <end position="104"/>
    </location>
</feature>